<keyword evidence="5" id="KW-1185">Reference proteome</keyword>
<protein>
    <submittedName>
        <fullName evidence="4">TetR family transcriptional regulator</fullName>
    </submittedName>
</protein>
<feature type="DNA-binding region" description="H-T-H motif" evidence="2">
    <location>
        <begin position="32"/>
        <end position="51"/>
    </location>
</feature>
<dbReference type="PROSITE" id="PS50977">
    <property type="entry name" value="HTH_TETR_2"/>
    <property type="match status" value="1"/>
</dbReference>
<keyword evidence="1 2" id="KW-0238">DNA-binding</keyword>
<dbReference type="PRINTS" id="PR00455">
    <property type="entry name" value="HTHTETR"/>
</dbReference>
<reference evidence="4 5" key="1">
    <citation type="submission" date="2019-11" db="EMBL/GenBank/DDBJ databases">
        <authorList>
            <person name="Zheng R.K."/>
            <person name="Sun C.M."/>
        </authorList>
    </citation>
    <scope>NUCLEOTIDE SEQUENCE [LARGE SCALE GENOMIC DNA]</scope>
    <source>
        <strain evidence="4 5">SRB007</strain>
    </source>
</reference>
<sequence length="193" mass="22861">MEHEGKRKRRSREDLLKAGLNILARHGEGALTIESLCKRLNVTKGSFYHHFGSKDDFRRHLLDYWAREHTWRFIEFCDREDSAEERYRNLDAVSQETDDDVEVAVRTWAQRDPQAREYQERIDRMRIEYLEKLYSEMLGGSERASVFALLEYAAFVGSRQIMPGLDKARIRELLGLWTEMLKPYLKEGRDETA</sequence>
<organism evidence="4 5">
    <name type="scientific">Pseudodesulfovibrio cashew</name>
    <dbReference type="NCBI Taxonomy" id="2678688"/>
    <lineage>
        <taxon>Bacteria</taxon>
        <taxon>Pseudomonadati</taxon>
        <taxon>Thermodesulfobacteriota</taxon>
        <taxon>Desulfovibrionia</taxon>
        <taxon>Desulfovibrionales</taxon>
        <taxon>Desulfovibrionaceae</taxon>
    </lineage>
</organism>
<dbReference type="InterPro" id="IPR009057">
    <property type="entry name" value="Homeodomain-like_sf"/>
</dbReference>
<dbReference type="RefSeq" id="WP_158946315.1">
    <property type="nucleotide sequence ID" value="NZ_CP046400.1"/>
</dbReference>
<dbReference type="Pfam" id="PF00440">
    <property type="entry name" value="TetR_N"/>
    <property type="match status" value="1"/>
</dbReference>
<evidence type="ECO:0000313" key="5">
    <source>
        <dbReference type="Proteomes" id="UP000428328"/>
    </source>
</evidence>
<dbReference type="InterPro" id="IPR001647">
    <property type="entry name" value="HTH_TetR"/>
</dbReference>
<name>A0A6I6JEZ5_9BACT</name>
<dbReference type="InterPro" id="IPR050624">
    <property type="entry name" value="HTH-type_Tx_Regulator"/>
</dbReference>
<gene>
    <name evidence="4" type="ORF">GM415_02840</name>
</gene>
<dbReference type="GO" id="GO:0003677">
    <property type="term" value="F:DNA binding"/>
    <property type="evidence" value="ECO:0007669"/>
    <property type="project" value="UniProtKB-UniRule"/>
</dbReference>
<dbReference type="SUPFAM" id="SSF46689">
    <property type="entry name" value="Homeodomain-like"/>
    <property type="match status" value="1"/>
</dbReference>
<feature type="domain" description="HTH tetR-type" evidence="3">
    <location>
        <begin position="9"/>
        <end position="69"/>
    </location>
</feature>
<evidence type="ECO:0000256" key="1">
    <source>
        <dbReference type="ARBA" id="ARBA00023125"/>
    </source>
</evidence>
<proteinExistence type="predicted"/>
<dbReference type="PANTHER" id="PTHR43479:SF11">
    <property type="entry name" value="ACREF_ENVCD OPERON REPRESSOR-RELATED"/>
    <property type="match status" value="1"/>
</dbReference>
<dbReference type="Gene3D" id="1.10.357.10">
    <property type="entry name" value="Tetracycline Repressor, domain 2"/>
    <property type="match status" value="1"/>
</dbReference>
<dbReference type="KEGG" id="psel:GM415_02840"/>
<dbReference type="PANTHER" id="PTHR43479">
    <property type="entry name" value="ACREF/ENVCD OPERON REPRESSOR-RELATED"/>
    <property type="match status" value="1"/>
</dbReference>
<evidence type="ECO:0000256" key="2">
    <source>
        <dbReference type="PROSITE-ProRule" id="PRU00335"/>
    </source>
</evidence>
<evidence type="ECO:0000259" key="3">
    <source>
        <dbReference type="PROSITE" id="PS50977"/>
    </source>
</evidence>
<accession>A0A6I6JEZ5</accession>
<dbReference type="AlphaFoldDB" id="A0A6I6JEZ5"/>
<evidence type="ECO:0000313" key="4">
    <source>
        <dbReference type="EMBL" id="QGY39103.1"/>
    </source>
</evidence>
<dbReference type="EMBL" id="CP046400">
    <property type="protein sequence ID" value="QGY39103.1"/>
    <property type="molecule type" value="Genomic_DNA"/>
</dbReference>
<dbReference type="Proteomes" id="UP000428328">
    <property type="component" value="Chromosome"/>
</dbReference>